<dbReference type="AlphaFoldDB" id="A0A699XKK8"/>
<sequence length="64" mass="6498">LQQLGVGAAGGGGESCWLLVAGCWFGGQWALIGIGPQRDAEEHAEKRSSPGGLLRSSAIPIAPL</sequence>
<comment type="caution">
    <text evidence="2">The sequence shown here is derived from an EMBL/GenBank/DDBJ whole genome shotgun (WGS) entry which is preliminary data.</text>
</comment>
<reference evidence="2" key="1">
    <citation type="journal article" date="2019" name="Sci. Rep.">
        <title>Draft genome of Tanacetum cinerariifolium, the natural source of mosquito coil.</title>
        <authorList>
            <person name="Yamashiro T."/>
            <person name="Shiraishi A."/>
            <person name="Satake H."/>
            <person name="Nakayama K."/>
        </authorList>
    </citation>
    <scope>NUCLEOTIDE SEQUENCE</scope>
</reference>
<protein>
    <submittedName>
        <fullName evidence="2">Uncharacterized protein</fullName>
    </submittedName>
</protein>
<proteinExistence type="predicted"/>
<feature type="non-terminal residue" evidence="2">
    <location>
        <position position="64"/>
    </location>
</feature>
<accession>A0A699XKK8</accession>
<evidence type="ECO:0000313" key="2">
    <source>
        <dbReference type="EMBL" id="GFD59743.1"/>
    </source>
</evidence>
<gene>
    <name evidence="2" type="ORF">Tci_931712</name>
</gene>
<organism evidence="2">
    <name type="scientific">Tanacetum cinerariifolium</name>
    <name type="common">Dalmatian daisy</name>
    <name type="synonym">Chrysanthemum cinerariifolium</name>
    <dbReference type="NCBI Taxonomy" id="118510"/>
    <lineage>
        <taxon>Eukaryota</taxon>
        <taxon>Viridiplantae</taxon>
        <taxon>Streptophyta</taxon>
        <taxon>Embryophyta</taxon>
        <taxon>Tracheophyta</taxon>
        <taxon>Spermatophyta</taxon>
        <taxon>Magnoliopsida</taxon>
        <taxon>eudicotyledons</taxon>
        <taxon>Gunneridae</taxon>
        <taxon>Pentapetalae</taxon>
        <taxon>asterids</taxon>
        <taxon>campanulids</taxon>
        <taxon>Asterales</taxon>
        <taxon>Asteraceae</taxon>
        <taxon>Asteroideae</taxon>
        <taxon>Anthemideae</taxon>
        <taxon>Anthemidinae</taxon>
        <taxon>Tanacetum</taxon>
    </lineage>
</organism>
<name>A0A699XKK8_TANCI</name>
<feature type="region of interest" description="Disordered" evidence="1">
    <location>
        <begin position="40"/>
        <end position="64"/>
    </location>
</feature>
<evidence type="ECO:0000256" key="1">
    <source>
        <dbReference type="SAM" id="MobiDB-lite"/>
    </source>
</evidence>
<dbReference type="EMBL" id="BKCJ011868795">
    <property type="protein sequence ID" value="GFD59743.1"/>
    <property type="molecule type" value="Genomic_DNA"/>
</dbReference>
<feature type="non-terminal residue" evidence="2">
    <location>
        <position position="1"/>
    </location>
</feature>